<dbReference type="EMBL" id="KQ964818">
    <property type="protein sequence ID" value="KXN65781.1"/>
    <property type="molecule type" value="Genomic_DNA"/>
</dbReference>
<sequence>MKYTILALIPAAYSLPVSQFNRDISDSKSNKINSPPISQQSNGDTGISDRFWYGYPVKGYDYYFNDPNNIYPYYGYVYEAIRRQLETNPYSAVNDSYMRQISTATLPVYSVNDANALTPPPPAYSPEFVIQQGHNRLSAQSAQNGGERGFMALNVNQ</sequence>
<dbReference type="AlphaFoldDB" id="A0A137NSS8"/>
<proteinExistence type="predicted"/>
<organism evidence="1 2">
    <name type="scientific">Conidiobolus coronatus (strain ATCC 28846 / CBS 209.66 / NRRL 28638)</name>
    <name type="common">Delacroixia coronata</name>
    <dbReference type="NCBI Taxonomy" id="796925"/>
    <lineage>
        <taxon>Eukaryota</taxon>
        <taxon>Fungi</taxon>
        <taxon>Fungi incertae sedis</taxon>
        <taxon>Zoopagomycota</taxon>
        <taxon>Entomophthoromycotina</taxon>
        <taxon>Entomophthoromycetes</taxon>
        <taxon>Entomophthorales</taxon>
        <taxon>Ancylistaceae</taxon>
        <taxon>Conidiobolus</taxon>
    </lineage>
</organism>
<protein>
    <submittedName>
        <fullName evidence="1">Uncharacterized protein</fullName>
    </submittedName>
</protein>
<dbReference type="Proteomes" id="UP000070444">
    <property type="component" value="Unassembled WGS sequence"/>
</dbReference>
<name>A0A137NSS8_CONC2</name>
<evidence type="ECO:0000313" key="2">
    <source>
        <dbReference type="Proteomes" id="UP000070444"/>
    </source>
</evidence>
<accession>A0A137NSS8</accession>
<reference evidence="1 2" key="1">
    <citation type="journal article" date="2015" name="Genome Biol. Evol.">
        <title>Phylogenomic analyses indicate that early fungi evolved digesting cell walls of algal ancestors of land plants.</title>
        <authorList>
            <person name="Chang Y."/>
            <person name="Wang S."/>
            <person name="Sekimoto S."/>
            <person name="Aerts A.L."/>
            <person name="Choi C."/>
            <person name="Clum A."/>
            <person name="LaButti K.M."/>
            <person name="Lindquist E.A."/>
            <person name="Yee Ngan C."/>
            <person name="Ohm R.A."/>
            <person name="Salamov A.A."/>
            <person name="Grigoriev I.V."/>
            <person name="Spatafora J.W."/>
            <person name="Berbee M.L."/>
        </authorList>
    </citation>
    <scope>NUCLEOTIDE SEQUENCE [LARGE SCALE GENOMIC DNA]</scope>
    <source>
        <strain evidence="1 2">NRRL 28638</strain>
    </source>
</reference>
<keyword evidence="2" id="KW-1185">Reference proteome</keyword>
<gene>
    <name evidence="1" type="ORF">CONCODRAFT_12537</name>
</gene>
<evidence type="ECO:0000313" key="1">
    <source>
        <dbReference type="EMBL" id="KXN65781.1"/>
    </source>
</evidence>